<comment type="caution">
    <text evidence="9">The sequence shown here is derived from an EMBL/GenBank/DDBJ whole genome shotgun (WGS) entry which is preliminary data.</text>
</comment>
<dbReference type="Pfam" id="PF01070">
    <property type="entry name" value="FMN_dh"/>
    <property type="match status" value="1"/>
</dbReference>
<feature type="binding site" evidence="7">
    <location>
        <begin position="291"/>
        <end position="295"/>
    </location>
    <ligand>
        <name>FMN</name>
        <dbReference type="ChEBI" id="CHEBI:58210"/>
    </ligand>
</feature>
<feature type="active site" description="Proton acceptor" evidence="6">
    <location>
        <position position="260"/>
    </location>
</feature>
<name>A0A841GUI6_9BACT</name>
<evidence type="ECO:0000259" key="8">
    <source>
        <dbReference type="PROSITE" id="PS51349"/>
    </source>
</evidence>
<feature type="binding site" evidence="7">
    <location>
        <position position="160"/>
    </location>
    <ligand>
        <name>FMN</name>
        <dbReference type="ChEBI" id="CHEBI:58210"/>
    </ligand>
</feature>
<dbReference type="InterPro" id="IPR012133">
    <property type="entry name" value="Alpha-hydoxy_acid_DH_FMN"/>
</dbReference>
<keyword evidence="10" id="KW-1185">Reference proteome</keyword>
<dbReference type="EC" id="1.1.3.46" evidence="9"/>
<dbReference type="Proteomes" id="UP000582837">
    <property type="component" value="Unassembled WGS sequence"/>
</dbReference>
<dbReference type="GO" id="GO:0016614">
    <property type="term" value="F:oxidoreductase activity, acting on CH-OH group of donors"/>
    <property type="evidence" value="ECO:0007669"/>
    <property type="project" value="UniProtKB-ARBA"/>
</dbReference>
<keyword evidence="2 7" id="KW-0285">Flavoprotein</keyword>
<evidence type="ECO:0000256" key="6">
    <source>
        <dbReference type="PIRSR" id="PIRSR000138-1"/>
    </source>
</evidence>
<feature type="binding site" evidence="7">
    <location>
        <position position="263"/>
    </location>
    <ligand>
        <name>glyoxylate</name>
        <dbReference type="ChEBI" id="CHEBI:36655"/>
    </ligand>
</feature>
<evidence type="ECO:0000313" key="10">
    <source>
        <dbReference type="Proteomes" id="UP000582837"/>
    </source>
</evidence>
<dbReference type="PANTHER" id="PTHR10578:SF107">
    <property type="entry name" value="2-HYDROXYACID OXIDASE 1"/>
    <property type="match status" value="1"/>
</dbReference>
<dbReference type="PIRSF" id="PIRSF000138">
    <property type="entry name" value="Al-hdrx_acd_dh"/>
    <property type="match status" value="1"/>
</dbReference>
<feature type="binding site" evidence="7">
    <location>
        <position position="260"/>
    </location>
    <ligand>
        <name>glyoxylate</name>
        <dbReference type="ChEBI" id="CHEBI:36655"/>
    </ligand>
</feature>
<dbReference type="PANTHER" id="PTHR10578">
    <property type="entry name" value="S -2-HYDROXY-ACID OXIDASE-RELATED"/>
    <property type="match status" value="1"/>
</dbReference>
<feature type="binding site" evidence="7">
    <location>
        <begin position="82"/>
        <end position="84"/>
    </location>
    <ligand>
        <name>FMN</name>
        <dbReference type="ChEBI" id="CHEBI:58210"/>
    </ligand>
</feature>
<evidence type="ECO:0000256" key="3">
    <source>
        <dbReference type="ARBA" id="ARBA00022643"/>
    </source>
</evidence>
<proteinExistence type="inferred from homology"/>
<feature type="binding site" evidence="7">
    <location>
        <begin position="314"/>
        <end position="315"/>
    </location>
    <ligand>
        <name>FMN</name>
        <dbReference type="ChEBI" id="CHEBI:58210"/>
    </ligand>
</feature>
<dbReference type="AlphaFoldDB" id="A0A841GUI6"/>
<feature type="binding site" evidence="7">
    <location>
        <position position="29"/>
    </location>
    <ligand>
        <name>glyoxylate</name>
        <dbReference type="ChEBI" id="CHEBI:36655"/>
    </ligand>
</feature>
<dbReference type="Gene3D" id="3.20.20.70">
    <property type="entry name" value="Aldolase class I"/>
    <property type="match status" value="1"/>
</dbReference>
<comment type="cofactor">
    <cofactor evidence="1">
        <name>FMN</name>
        <dbReference type="ChEBI" id="CHEBI:58210"/>
    </cofactor>
</comment>
<feature type="binding site" evidence="7">
    <location>
        <position position="258"/>
    </location>
    <ligand>
        <name>FMN</name>
        <dbReference type="ChEBI" id="CHEBI:58210"/>
    </ligand>
</feature>
<evidence type="ECO:0000256" key="5">
    <source>
        <dbReference type="ARBA" id="ARBA00024042"/>
    </source>
</evidence>
<dbReference type="InterPro" id="IPR008259">
    <property type="entry name" value="FMN_hydac_DH_AS"/>
</dbReference>
<feature type="binding site" evidence="7">
    <location>
        <position position="111"/>
    </location>
    <ligand>
        <name>FMN</name>
        <dbReference type="ChEBI" id="CHEBI:58210"/>
    </ligand>
</feature>
<dbReference type="PROSITE" id="PS00557">
    <property type="entry name" value="FMN_HYDROXY_ACID_DH_1"/>
    <property type="match status" value="1"/>
</dbReference>
<evidence type="ECO:0000256" key="7">
    <source>
        <dbReference type="PIRSR" id="PIRSR000138-2"/>
    </source>
</evidence>
<keyword evidence="4 9" id="KW-0560">Oxidoreductase</keyword>
<dbReference type="GO" id="GO:0010181">
    <property type="term" value="F:FMN binding"/>
    <property type="evidence" value="ECO:0007669"/>
    <property type="project" value="InterPro"/>
</dbReference>
<dbReference type="InterPro" id="IPR037396">
    <property type="entry name" value="FMN_HAD"/>
</dbReference>
<dbReference type="RefSeq" id="WP_170031781.1">
    <property type="nucleotide sequence ID" value="NZ_JABDTL010000001.1"/>
</dbReference>
<evidence type="ECO:0000256" key="1">
    <source>
        <dbReference type="ARBA" id="ARBA00001917"/>
    </source>
</evidence>
<reference evidence="9 10" key="1">
    <citation type="submission" date="2020-08" db="EMBL/GenBank/DDBJ databases">
        <title>Genomic Encyclopedia of Type Strains, Phase IV (KMG-IV): sequencing the most valuable type-strain genomes for metagenomic binning, comparative biology and taxonomic classification.</title>
        <authorList>
            <person name="Goeker M."/>
        </authorList>
    </citation>
    <scope>NUCLEOTIDE SEQUENCE [LARGE SCALE GENOMIC DNA]</scope>
    <source>
        <strain evidence="9 10">DSM 29007</strain>
    </source>
</reference>
<dbReference type="EMBL" id="JACHIA010000001">
    <property type="protein sequence ID" value="MBB6069048.1"/>
    <property type="molecule type" value="Genomic_DNA"/>
</dbReference>
<evidence type="ECO:0000256" key="4">
    <source>
        <dbReference type="ARBA" id="ARBA00023002"/>
    </source>
</evidence>
<dbReference type="CDD" id="cd02809">
    <property type="entry name" value="alpha_hydroxyacid_oxid_FMN"/>
    <property type="match status" value="1"/>
</dbReference>
<accession>A0A841GUI6</accession>
<dbReference type="SUPFAM" id="SSF51395">
    <property type="entry name" value="FMN-linked oxidoreductases"/>
    <property type="match status" value="1"/>
</dbReference>
<feature type="binding site" evidence="7">
    <location>
        <position position="169"/>
    </location>
    <ligand>
        <name>glyoxylate</name>
        <dbReference type="ChEBI" id="CHEBI:36655"/>
    </ligand>
</feature>
<evidence type="ECO:0000313" key="9">
    <source>
        <dbReference type="EMBL" id="MBB6069048.1"/>
    </source>
</evidence>
<sequence>MTTLDLKTANCEALEPAARAVLSEAAYNYYAGGAEDETTLRANRAAFGRLYLRPRVLVDVGEVDTSVEILGERLSMPILLAPTAFQRLAHPDGEKASARAARAAGTLMVASTLSTTSVGDTAAAAPGPLWFQLYVYRKRDITRALVERAEAAGCTAICLTVTVPVQGNRERDTRTGFRLPPELEMANFAGMPQAAFPDDAAGSGLEAFIAREFDPTLTWSAVDWLRSITRLPIVLKGIVTPEDAALAVEHGADAVIVSNHGGRQLDCAEPTLLALPRVADAVAGRIPVLMDGGIRRGTDVVKALALGARAVLVGRPVLWGLAAGGQPGVERVLEMLGGELRRTLALLGRPSVSAVDASAITEIQGLVLPPRG</sequence>
<gene>
    <name evidence="9" type="ORF">HNQ61_000659</name>
</gene>
<feature type="binding site" evidence="7">
    <location>
        <position position="134"/>
    </location>
    <ligand>
        <name>glyoxylate</name>
        <dbReference type="ChEBI" id="CHEBI:36655"/>
    </ligand>
</feature>
<evidence type="ECO:0000256" key="2">
    <source>
        <dbReference type="ARBA" id="ARBA00022630"/>
    </source>
</evidence>
<dbReference type="InterPro" id="IPR013785">
    <property type="entry name" value="Aldolase_TIM"/>
</dbReference>
<dbReference type="InterPro" id="IPR000262">
    <property type="entry name" value="FMN-dep_DH"/>
</dbReference>
<feature type="domain" description="FMN hydroxy acid dehydrogenase" evidence="8">
    <location>
        <begin position="3"/>
        <end position="365"/>
    </location>
</feature>
<feature type="binding site" evidence="7">
    <location>
        <position position="132"/>
    </location>
    <ligand>
        <name>glyoxylate</name>
        <dbReference type="ChEBI" id="CHEBI:36655"/>
    </ligand>
</feature>
<protein>
    <submittedName>
        <fullName evidence="9">4-hydroxymandelate oxidase</fullName>
        <ecNumber evidence="9">1.1.3.46</ecNumber>
    </submittedName>
</protein>
<dbReference type="FunFam" id="3.20.20.70:FF:000029">
    <property type="entry name" value="L-lactate dehydrogenase"/>
    <property type="match status" value="1"/>
</dbReference>
<keyword evidence="3 7" id="KW-0288">FMN</keyword>
<dbReference type="PROSITE" id="PS51349">
    <property type="entry name" value="FMN_HYDROXY_ACID_DH_2"/>
    <property type="match status" value="1"/>
</dbReference>
<organism evidence="9 10">
    <name type="scientific">Longimicrobium terrae</name>
    <dbReference type="NCBI Taxonomy" id="1639882"/>
    <lineage>
        <taxon>Bacteria</taxon>
        <taxon>Pseudomonadati</taxon>
        <taxon>Gemmatimonadota</taxon>
        <taxon>Longimicrobiia</taxon>
        <taxon>Longimicrobiales</taxon>
        <taxon>Longimicrobiaceae</taxon>
        <taxon>Longimicrobium</taxon>
    </lineage>
</organism>
<feature type="binding site" evidence="7">
    <location>
        <position position="236"/>
    </location>
    <ligand>
        <name>FMN</name>
        <dbReference type="ChEBI" id="CHEBI:58210"/>
    </ligand>
</feature>
<comment type="similarity">
    <text evidence="5">Belongs to the FMN-dependent alpha-hydroxy acid dehydrogenase family.</text>
</comment>